<feature type="non-terminal residue" evidence="2">
    <location>
        <position position="1"/>
    </location>
</feature>
<accession>A0A6L3N8W7</accession>
<keyword evidence="2" id="KW-0808">Transferase</keyword>
<keyword evidence="2" id="KW-0418">Kinase</keyword>
<dbReference type="RefSeq" id="WP_249043693.1">
    <property type="nucleotide sequence ID" value="NZ_VZOL01000626.1"/>
</dbReference>
<name>A0A6L3N8W7_9BURK</name>
<organism evidence="2 3">
    <name type="scientific">Burkholderia territorii</name>
    <dbReference type="NCBI Taxonomy" id="1503055"/>
    <lineage>
        <taxon>Bacteria</taxon>
        <taxon>Pseudomonadati</taxon>
        <taxon>Pseudomonadota</taxon>
        <taxon>Betaproteobacteria</taxon>
        <taxon>Burkholderiales</taxon>
        <taxon>Burkholderiaceae</taxon>
        <taxon>Burkholderia</taxon>
        <taxon>Burkholderia cepacia complex</taxon>
    </lineage>
</organism>
<evidence type="ECO:0000259" key="1">
    <source>
        <dbReference type="Pfam" id="PF00294"/>
    </source>
</evidence>
<proteinExistence type="predicted"/>
<comment type="caution">
    <text evidence="2">The sequence shown here is derived from an EMBL/GenBank/DDBJ whole genome shotgun (WGS) entry which is preliminary data.</text>
</comment>
<feature type="domain" description="Carbohydrate kinase PfkB" evidence="1">
    <location>
        <begin position="1"/>
        <end position="43"/>
    </location>
</feature>
<reference evidence="2 3" key="1">
    <citation type="submission" date="2019-09" db="EMBL/GenBank/DDBJ databases">
        <title>Draft genome sequences of 48 bacterial type strains from the CCUG.</title>
        <authorList>
            <person name="Tunovic T."/>
            <person name="Pineiro-Iglesias B."/>
            <person name="Unosson C."/>
            <person name="Inganas E."/>
            <person name="Ohlen M."/>
            <person name="Cardew S."/>
            <person name="Jensie-Markopoulos S."/>
            <person name="Salva-Serra F."/>
            <person name="Jaen-Luchoro D."/>
            <person name="Karlsson R."/>
            <person name="Svensson-Stadler L."/>
            <person name="Chun J."/>
            <person name="Moore E."/>
        </authorList>
    </citation>
    <scope>NUCLEOTIDE SEQUENCE [LARGE SCALE GENOMIC DNA]</scope>
    <source>
        <strain evidence="2 3">CCUG 65687</strain>
    </source>
</reference>
<dbReference type="InterPro" id="IPR029056">
    <property type="entry name" value="Ribokinase-like"/>
</dbReference>
<dbReference type="Pfam" id="PF00294">
    <property type="entry name" value="PfkB"/>
    <property type="match status" value="1"/>
</dbReference>
<dbReference type="Gene3D" id="3.40.1190.20">
    <property type="match status" value="1"/>
</dbReference>
<dbReference type="SUPFAM" id="SSF53613">
    <property type="entry name" value="Ribokinase-like"/>
    <property type="match status" value="1"/>
</dbReference>
<dbReference type="EMBL" id="VZOL01000626">
    <property type="protein sequence ID" value="KAB0651046.1"/>
    <property type="molecule type" value="Genomic_DNA"/>
</dbReference>
<gene>
    <name evidence="2" type="ORF">F7R13_27770</name>
</gene>
<evidence type="ECO:0000313" key="3">
    <source>
        <dbReference type="Proteomes" id="UP000473571"/>
    </source>
</evidence>
<dbReference type="GO" id="GO:0016301">
    <property type="term" value="F:kinase activity"/>
    <property type="evidence" value="ECO:0007669"/>
    <property type="project" value="UniProtKB-KW"/>
</dbReference>
<dbReference type="AlphaFoldDB" id="A0A6L3N8W7"/>
<sequence>GDCFGGAFVARIVAGDDPFAAARYANAAAALSTTGYGAVAPIPYREAVERLMQG</sequence>
<evidence type="ECO:0000313" key="2">
    <source>
        <dbReference type="EMBL" id="KAB0651046.1"/>
    </source>
</evidence>
<dbReference type="InterPro" id="IPR011611">
    <property type="entry name" value="PfkB_dom"/>
</dbReference>
<dbReference type="Proteomes" id="UP000473571">
    <property type="component" value="Unassembled WGS sequence"/>
</dbReference>
<protein>
    <submittedName>
        <fullName evidence="2">Sugar kinase</fullName>
    </submittedName>
</protein>